<dbReference type="Proteomes" id="UP000299102">
    <property type="component" value="Unassembled WGS sequence"/>
</dbReference>
<evidence type="ECO:0000256" key="10">
    <source>
        <dbReference type="PROSITE-ProRule" id="PRU00282"/>
    </source>
</evidence>
<evidence type="ECO:0000313" key="12">
    <source>
        <dbReference type="EMBL" id="GBP13016.1"/>
    </source>
</evidence>
<keyword evidence="7" id="KW-1133">Transmembrane helix</keyword>
<gene>
    <name evidence="12" type="primary">Slc25a51</name>
    <name evidence="12" type="ORF">EVAR_79348_1</name>
</gene>
<dbReference type="EMBL" id="BGZK01000054">
    <property type="protein sequence ID" value="GBP13016.1"/>
    <property type="molecule type" value="Genomic_DNA"/>
</dbReference>
<keyword evidence="6" id="KW-0999">Mitochondrion inner membrane</keyword>
<dbReference type="AlphaFoldDB" id="A0A4C1TFN2"/>
<dbReference type="PANTHER" id="PTHR46131">
    <property type="entry name" value="SD08549P"/>
    <property type="match status" value="1"/>
</dbReference>
<evidence type="ECO:0000256" key="1">
    <source>
        <dbReference type="ARBA" id="ARBA00004448"/>
    </source>
</evidence>
<dbReference type="InterPro" id="IPR018108">
    <property type="entry name" value="MCP_transmembrane"/>
</dbReference>
<dbReference type="InterPro" id="IPR023395">
    <property type="entry name" value="MCP_dom_sf"/>
</dbReference>
<evidence type="ECO:0000256" key="6">
    <source>
        <dbReference type="ARBA" id="ARBA00022792"/>
    </source>
</evidence>
<dbReference type="PROSITE" id="PS50920">
    <property type="entry name" value="SOLCAR"/>
    <property type="match status" value="3"/>
</dbReference>
<organism evidence="12 13">
    <name type="scientific">Eumeta variegata</name>
    <name type="common">Bagworm moth</name>
    <name type="synonym">Eumeta japonica</name>
    <dbReference type="NCBI Taxonomy" id="151549"/>
    <lineage>
        <taxon>Eukaryota</taxon>
        <taxon>Metazoa</taxon>
        <taxon>Ecdysozoa</taxon>
        <taxon>Arthropoda</taxon>
        <taxon>Hexapoda</taxon>
        <taxon>Insecta</taxon>
        <taxon>Pterygota</taxon>
        <taxon>Neoptera</taxon>
        <taxon>Endopterygota</taxon>
        <taxon>Lepidoptera</taxon>
        <taxon>Glossata</taxon>
        <taxon>Ditrysia</taxon>
        <taxon>Tineoidea</taxon>
        <taxon>Psychidae</taxon>
        <taxon>Oiketicinae</taxon>
        <taxon>Eumeta</taxon>
    </lineage>
</organism>
<dbReference type="GO" id="GO:0005743">
    <property type="term" value="C:mitochondrial inner membrane"/>
    <property type="evidence" value="ECO:0007669"/>
    <property type="project" value="UniProtKB-SubCell"/>
</dbReference>
<evidence type="ECO:0000256" key="9">
    <source>
        <dbReference type="ARBA" id="ARBA00023136"/>
    </source>
</evidence>
<keyword evidence="5" id="KW-0677">Repeat</keyword>
<dbReference type="STRING" id="151549.A0A4C1TFN2"/>
<keyword evidence="9 10" id="KW-0472">Membrane</keyword>
<protein>
    <submittedName>
        <fullName evidence="12">Solute carrier family 25 member 51</fullName>
    </submittedName>
</protein>
<sequence>MAEGGLLEEHCVSEVIMPVEPTVLQEQWKEFICGGGSAFCNIVISYPLNKIIFRQMMHGVETTRALNQLQKEGFTYLYRGMLPPLLQRSLSMSIMFGVYNQSLQPLLQQKHDPYVAKTIAGFVAGCVEATLMPFERIQTLLINPKYHEEFKNTFHAARHIAKHCGLKEFYRGLTPILLRNGPSNALFFIIRDELQSRSPKRENVFSQGFQNFIAGAAIGAFLSTLFYPLNVIKISMQSDLGGPHRSVIYEFRAILDKRGARFANFYHGALLNISRAFLSWGLINASYEILRNIL</sequence>
<keyword evidence="13" id="KW-1185">Reference proteome</keyword>
<proteinExistence type="inferred from homology"/>
<dbReference type="OrthoDB" id="2139348at2759"/>
<comment type="similarity">
    <text evidence="2 11">Belongs to the mitochondrial carrier (TC 2.A.29) family.</text>
</comment>
<evidence type="ECO:0000256" key="8">
    <source>
        <dbReference type="ARBA" id="ARBA00023128"/>
    </source>
</evidence>
<evidence type="ECO:0000313" key="13">
    <source>
        <dbReference type="Proteomes" id="UP000299102"/>
    </source>
</evidence>
<comment type="subcellular location">
    <subcellularLocation>
        <location evidence="1">Mitochondrion inner membrane</location>
        <topology evidence="1">Multi-pass membrane protein</topology>
    </subcellularLocation>
</comment>
<comment type="caution">
    <text evidence="12">The sequence shown here is derived from an EMBL/GenBank/DDBJ whole genome shotgun (WGS) entry which is preliminary data.</text>
</comment>
<evidence type="ECO:0000256" key="2">
    <source>
        <dbReference type="ARBA" id="ARBA00006375"/>
    </source>
</evidence>
<feature type="repeat" description="Solcar" evidence="10">
    <location>
        <begin position="25"/>
        <end position="105"/>
    </location>
</feature>
<dbReference type="Pfam" id="PF00153">
    <property type="entry name" value="Mito_carr"/>
    <property type="match status" value="3"/>
</dbReference>
<dbReference type="GO" id="GO:0051724">
    <property type="term" value="F:NAD transmembrane transporter activity"/>
    <property type="evidence" value="ECO:0007669"/>
    <property type="project" value="TreeGrafter"/>
</dbReference>
<dbReference type="PANTHER" id="PTHR46131:SF1">
    <property type="entry name" value="SD08549P"/>
    <property type="match status" value="1"/>
</dbReference>
<keyword evidence="4 10" id="KW-0812">Transmembrane</keyword>
<evidence type="ECO:0000256" key="3">
    <source>
        <dbReference type="ARBA" id="ARBA00022448"/>
    </source>
</evidence>
<dbReference type="SUPFAM" id="SSF103506">
    <property type="entry name" value="Mitochondrial carrier"/>
    <property type="match status" value="1"/>
</dbReference>
<evidence type="ECO:0000256" key="5">
    <source>
        <dbReference type="ARBA" id="ARBA00022737"/>
    </source>
</evidence>
<reference evidence="12 13" key="1">
    <citation type="journal article" date="2019" name="Commun. Biol.">
        <title>The bagworm genome reveals a unique fibroin gene that provides high tensile strength.</title>
        <authorList>
            <person name="Kono N."/>
            <person name="Nakamura H."/>
            <person name="Ohtoshi R."/>
            <person name="Tomita M."/>
            <person name="Numata K."/>
            <person name="Arakawa K."/>
        </authorList>
    </citation>
    <scope>NUCLEOTIDE SEQUENCE [LARGE SCALE GENOMIC DNA]</scope>
</reference>
<evidence type="ECO:0000256" key="11">
    <source>
        <dbReference type="RuleBase" id="RU000488"/>
    </source>
</evidence>
<keyword evidence="3 11" id="KW-0813">Transport</keyword>
<evidence type="ECO:0000256" key="4">
    <source>
        <dbReference type="ARBA" id="ARBA00022692"/>
    </source>
</evidence>
<evidence type="ECO:0000256" key="7">
    <source>
        <dbReference type="ARBA" id="ARBA00022989"/>
    </source>
</evidence>
<feature type="repeat" description="Solcar" evidence="10">
    <location>
        <begin position="206"/>
        <end position="293"/>
    </location>
</feature>
<keyword evidence="8" id="KW-0496">Mitochondrion</keyword>
<accession>A0A4C1TFN2</accession>
<dbReference type="Gene3D" id="1.50.40.10">
    <property type="entry name" value="Mitochondrial carrier domain"/>
    <property type="match status" value="1"/>
</dbReference>
<dbReference type="InterPro" id="IPR052465">
    <property type="entry name" value="Mito_NAD+_Carrier"/>
</dbReference>
<feature type="repeat" description="Solcar" evidence="10">
    <location>
        <begin position="112"/>
        <end position="197"/>
    </location>
</feature>
<name>A0A4C1TFN2_EUMVA</name>